<dbReference type="FunFam" id="1.10.238.10:FF:000112">
    <property type="entry name" value="EF-hand domain family, member D2"/>
    <property type="match status" value="1"/>
</dbReference>
<organism evidence="6 7">
    <name type="scientific">Mesorhabditis spiculigera</name>
    <dbReference type="NCBI Taxonomy" id="96644"/>
    <lineage>
        <taxon>Eukaryota</taxon>
        <taxon>Metazoa</taxon>
        <taxon>Ecdysozoa</taxon>
        <taxon>Nematoda</taxon>
        <taxon>Chromadorea</taxon>
        <taxon>Rhabditida</taxon>
        <taxon>Rhabditina</taxon>
        <taxon>Rhabditomorpha</taxon>
        <taxon>Rhabditoidea</taxon>
        <taxon>Rhabditidae</taxon>
        <taxon>Mesorhabditinae</taxon>
        <taxon>Mesorhabditis</taxon>
    </lineage>
</organism>
<dbReference type="Proteomes" id="UP001177023">
    <property type="component" value="Unassembled WGS sequence"/>
</dbReference>
<dbReference type="PANTHER" id="PTHR13025:SF6">
    <property type="entry name" value="EF-HAND DOMAIN-CONTAINING PROTEIN-RELATED"/>
    <property type="match status" value="1"/>
</dbReference>
<feature type="domain" description="EF-hand" evidence="5">
    <location>
        <begin position="70"/>
        <end position="105"/>
    </location>
</feature>
<dbReference type="SUPFAM" id="SSF47473">
    <property type="entry name" value="EF-hand"/>
    <property type="match status" value="1"/>
</dbReference>
<sequence>MDSAGFAVDTGEHVEPRVNTKLSVYQEFPQFSRKQIKHFQDMFKKFDEDNDNFLDFMELKRMMEALGEAQTHITLKGIIKKVDEDGDNKISLREFFLIFKHAASGELGVSSEIFQKLADSIDVTKEGVGAAANFFEAKIAELNKKSAYEEEIRQEQEERKRIEDERKKSREKFQESRKMFQ</sequence>
<dbReference type="InterPro" id="IPR002048">
    <property type="entry name" value="EF_hand_dom"/>
</dbReference>
<dbReference type="EMBL" id="CATQJA010002663">
    <property type="protein sequence ID" value="CAJ0581470.1"/>
    <property type="molecule type" value="Genomic_DNA"/>
</dbReference>
<dbReference type="AlphaFoldDB" id="A0AA36D7E9"/>
<keyword evidence="1" id="KW-0479">Metal-binding</keyword>
<evidence type="ECO:0000259" key="5">
    <source>
        <dbReference type="PROSITE" id="PS50222"/>
    </source>
</evidence>
<dbReference type="InterPro" id="IPR018247">
    <property type="entry name" value="EF_Hand_1_Ca_BS"/>
</dbReference>
<dbReference type="Gene3D" id="1.10.238.10">
    <property type="entry name" value="EF-hand"/>
    <property type="match status" value="1"/>
</dbReference>
<evidence type="ECO:0000313" key="6">
    <source>
        <dbReference type="EMBL" id="CAJ0581470.1"/>
    </source>
</evidence>
<dbReference type="InterPro" id="IPR040365">
    <property type="entry name" value="EFHD1/2"/>
</dbReference>
<dbReference type="PANTHER" id="PTHR13025">
    <property type="entry name" value="EF-HAND DOMAIN-CONTAINING PROTEIN D"/>
    <property type="match status" value="1"/>
</dbReference>
<dbReference type="PROSITE" id="PS00018">
    <property type="entry name" value="EF_HAND_1"/>
    <property type="match status" value="2"/>
</dbReference>
<dbReference type="GO" id="GO:0005509">
    <property type="term" value="F:calcium ion binding"/>
    <property type="evidence" value="ECO:0007669"/>
    <property type="project" value="InterPro"/>
</dbReference>
<dbReference type="SMART" id="SM00054">
    <property type="entry name" value="EFh"/>
    <property type="match status" value="2"/>
</dbReference>
<evidence type="ECO:0000256" key="1">
    <source>
        <dbReference type="ARBA" id="ARBA00022723"/>
    </source>
</evidence>
<keyword evidence="3" id="KW-0106">Calcium</keyword>
<dbReference type="InterPro" id="IPR011992">
    <property type="entry name" value="EF-hand-dom_pair"/>
</dbReference>
<evidence type="ECO:0000256" key="4">
    <source>
        <dbReference type="SAM" id="MobiDB-lite"/>
    </source>
</evidence>
<keyword evidence="7" id="KW-1185">Reference proteome</keyword>
<evidence type="ECO:0000256" key="3">
    <source>
        <dbReference type="ARBA" id="ARBA00022837"/>
    </source>
</evidence>
<protein>
    <recommendedName>
        <fullName evidence="5">EF-hand domain-containing protein</fullName>
    </recommendedName>
</protein>
<name>A0AA36D7E9_9BILA</name>
<evidence type="ECO:0000313" key="7">
    <source>
        <dbReference type="Proteomes" id="UP001177023"/>
    </source>
</evidence>
<dbReference type="Pfam" id="PF13499">
    <property type="entry name" value="EF-hand_7"/>
    <property type="match status" value="1"/>
</dbReference>
<comment type="caution">
    <text evidence="6">The sequence shown here is derived from an EMBL/GenBank/DDBJ whole genome shotgun (WGS) entry which is preliminary data.</text>
</comment>
<feature type="domain" description="EF-hand" evidence="5">
    <location>
        <begin position="34"/>
        <end position="69"/>
    </location>
</feature>
<evidence type="ECO:0000256" key="2">
    <source>
        <dbReference type="ARBA" id="ARBA00022737"/>
    </source>
</evidence>
<gene>
    <name evidence="6" type="ORF">MSPICULIGERA_LOCUS19629</name>
</gene>
<feature type="non-terminal residue" evidence="6">
    <location>
        <position position="181"/>
    </location>
</feature>
<dbReference type="PROSITE" id="PS50222">
    <property type="entry name" value="EF_HAND_2"/>
    <property type="match status" value="2"/>
</dbReference>
<reference evidence="6" key="1">
    <citation type="submission" date="2023-06" db="EMBL/GenBank/DDBJ databases">
        <authorList>
            <person name="Delattre M."/>
        </authorList>
    </citation>
    <scope>NUCLEOTIDE SEQUENCE</scope>
    <source>
        <strain evidence="6">AF72</strain>
    </source>
</reference>
<proteinExistence type="predicted"/>
<feature type="region of interest" description="Disordered" evidence="4">
    <location>
        <begin position="150"/>
        <end position="181"/>
    </location>
</feature>
<keyword evidence="2" id="KW-0677">Repeat</keyword>
<accession>A0AA36D7E9</accession>
<dbReference type="CDD" id="cd00051">
    <property type="entry name" value="EFh"/>
    <property type="match status" value="1"/>
</dbReference>